<accession>A0ABV7H3C9</accession>
<protein>
    <submittedName>
        <fullName evidence="2">Phosphopantetheine adenylyltransferase</fullName>
    </submittedName>
</protein>
<dbReference type="GO" id="GO:0016779">
    <property type="term" value="F:nucleotidyltransferase activity"/>
    <property type="evidence" value="ECO:0007669"/>
    <property type="project" value="UniProtKB-KW"/>
</dbReference>
<feature type="transmembrane region" description="Helical" evidence="1">
    <location>
        <begin position="42"/>
        <end position="65"/>
    </location>
</feature>
<comment type="caution">
    <text evidence="2">The sequence shown here is derived from an EMBL/GenBank/DDBJ whole genome shotgun (WGS) entry which is preliminary data.</text>
</comment>
<keyword evidence="3" id="KW-1185">Reference proteome</keyword>
<feature type="transmembrane region" description="Helical" evidence="1">
    <location>
        <begin position="72"/>
        <end position="91"/>
    </location>
</feature>
<dbReference type="EMBL" id="JBHRTI010000007">
    <property type="protein sequence ID" value="MFC3148424.1"/>
    <property type="molecule type" value="Genomic_DNA"/>
</dbReference>
<feature type="transmembrane region" description="Helical" evidence="1">
    <location>
        <begin position="103"/>
        <end position="122"/>
    </location>
</feature>
<keyword evidence="1" id="KW-0812">Transmembrane</keyword>
<organism evidence="2 3">
    <name type="scientific">Piscinibacterium candidicorallinum</name>
    <dbReference type="NCBI Taxonomy" id="1793872"/>
    <lineage>
        <taxon>Bacteria</taxon>
        <taxon>Pseudomonadati</taxon>
        <taxon>Pseudomonadota</taxon>
        <taxon>Betaproteobacteria</taxon>
        <taxon>Burkholderiales</taxon>
        <taxon>Piscinibacterium</taxon>
    </lineage>
</organism>
<dbReference type="Proteomes" id="UP001595556">
    <property type="component" value="Unassembled WGS sequence"/>
</dbReference>
<keyword evidence="1" id="KW-0472">Membrane</keyword>
<keyword evidence="2" id="KW-0548">Nucleotidyltransferase</keyword>
<keyword evidence="1" id="KW-1133">Transmembrane helix</keyword>
<name>A0ABV7H3C9_9BURK</name>
<evidence type="ECO:0000313" key="2">
    <source>
        <dbReference type="EMBL" id="MFC3148424.1"/>
    </source>
</evidence>
<sequence>MQGLAKVLLIVSGIIHLLPLSGVLGGAQLARLYGVPIEDPNLLILMRHRAVLFGLLGVLLIAAAWRVELRTAAYVAGLVSVLAFIAVAWITPGYNALIQRVVVADWIAAACLVGALLIDVFARRSAAMS</sequence>
<keyword evidence="2" id="KW-0808">Transferase</keyword>
<dbReference type="RefSeq" id="WP_377304390.1">
    <property type="nucleotide sequence ID" value="NZ_CP180191.1"/>
</dbReference>
<evidence type="ECO:0000313" key="3">
    <source>
        <dbReference type="Proteomes" id="UP001595556"/>
    </source>
</evidence>
<proteinExistence type="predicted"/>
<reference evidence="3" key="1">
    <citation type="journal article" date="2019" name="Int. J. Syst. Evol. Microbiol.">
        <title>The Global Catalogue of Microorganisms (GCM) 10K type strain sequencing project: providing services to taxonomists for standard genome sequencing and annotation.</title>
        <authorList>
            <consortium name="The Broad Institute Genomics Platform"/>
            <consortium name="The Broad Institute Genome Sequencing Center for Infectious Disease"/>
            <person name="Wu L."/>
            <person name="Ma J."/>
        </authorList>
    </citation>
    <scope>NUCLEOTIDE SEQUENCE [LARGE SCALE GENOMIC DNA]</scope>
    <source>
        <strain evidence="3">KCTC 52168</strain>
    </source>
</reference>
<evidence type="ECO:0000256" key="1">
    <source>
        <dbReference type="SAM" id="Phobius"/>
    </source>
</evidence>
<gene>
    <name evidence="2" type="ORF">ACFOEN_12405</name>
</gene>